<keyword evidence="4" id="KW-0029">Amino-acid transport</keyword>
<evidence type="ECO:0000313" key="8">
    <source>
        <dbReference type="Proteomes" id="UP000318693"/>
    </source>
</evidence>
<evidence type="ECO:0000256" key="5">
    <source>
        <dbReference type="SAM" id="SignalP"/>
    </source>
</evidence>
<protein>
    <submittedName>
        <fullName evidence="7">ABC transporter substrate-binding protein</fullName>
    </submittedName>
</protein>
<dbReference type="Proteomes" id="UP000318693">
    <property type="component" value="Unassembled WGS sequence"/>
</dbReference>
<dbReference type="RefSeq" id="WP_143417948.1">
    <property type="nucleotide sequence ID" value="NZ_VJXR01000016.1"/>
</dbReference>
<dbReference type="PRINTS" id="PR00337">
    <property type="entry name" value="LEUILEVALBP"/>
</dbReference>
<keyword evidence="3 5" id="KW-0732">Signal</keyword>
<dbReference type="PANTHER" id="PTHR30483:SF38">
    <property type="entry name" value="BLR7848 PROTEIN"/>
    <property type="match status" value="1"/>
</dbReference>
<proteinExistence type="inferred from homology"/>
<evidence type="ECO:0000256" key="4">
    <source>
        <dbReference type="ARBA" id="ARBA00022970"/>
    </source>
</evidence>
<keyword evidence="2" id="KW-0813">Transport</keyword>
<evidence type="ECO:0000256" key="3">
    <source>
        <dbReference type="ARBA" id="ARBA00022729"/>
    </source>
</evidence>
<organism evidence="7 8">
    <name type="scientific">Georgenia yuyongxinii</name>
    <dbReference type="NCBI Taxonomy" id="2589797"/>
    <lineage>
        <taxon>Bacteria</taxon>
        <taxon>Bacillati</taxon>
        <taxon>Actinomycetota</taxon>
        <taxon>Actinomycetes</taxon>
        <taxon>Micrococcales</taxon>
        <taxon>Bogoriellaceae</taxon>
        <taxon>Georgenia</taxon>
    </lineage>
</organism>
<evidence type="ECO:0000313" key="7">
    <source>
        <dbReference type="EMBL" id="TRW45886.1"/>
    </source>
</evidence>
<dbReference type="PANTHER" id="PTHR30483">
    <property type="entry name" value="LEUCINE-SPECIFIC-BINDING PROTEIN"/>
    <property type="match status" value="1"/>
</dbReference>
<gene>
    <name evidence="7" type="ORF">FJ693_07705</name>
</gene>
<dbReference type="AlphaFoldDB" id="A0A552WT78"/>
<dbReference type="InterPro" id="IPR000709">
    <property type="entry name" value="Leu_Ile_Val-bd"/>
</dbReference>
<evidence type="ECO:0000259" key="6">
    <source>
        <dbReference type="Pfam" id="PF13458"/>
    </source>
</evidence>
<dbReference type="Gene3D" id="3.40.50.2300">
    <property type="match status" value="2"/>
</dbReference>
<reference evidence="7 8" key="1">
    <citation type="submission" date="2019-07" db="EMBL/GenBank/DDBJ databases">
        <title>Georgenia wutianyii sp. nov. and Georgenia *** sp. nov. isolated from plateau pika (Ochotona curzoniae) in the Qinghai-Tibet plateau of China.</title>
        <authorList>
            <person name="Tian Z."/>
        </authorList>
    </citation>
    <scope>NUCLEOTIDE SEQUENCE [LARGE SCALE GENOMIC DNA]</scope>
    <source>
        <strain evidence="7 8">Z446</strain>
    </source>
</reference>
<dbReference type="InterPro" id="IPR028081">
    <property type="entry name" value="Leu-bd"/>
</dbReference>
<accession>A0A552WT78</accession>
<dbReference type="EMBL" id="VJXR01000016">
    <property type="protein sequence ID" value="TRW45886.1"/>
    <property type="molecule type" value="Genomic_DNA"/>
</dbReference>
<feature type="domain" description="Leucine-binding protein" evidence="6">
    <location>
        <begin position="45"/>
        <end position="377"/>
    </location>
</feature>
<dbReference type="Pfam" id="PF13458">
    <property type="entry name" value="Peripla_BP_6"/>
    <property type="match status" value="1"/>
</dbReference>
<comment type="similarity">
    <text evidence="1">Belongs to the leucine-binding protein family.</text>
</comment>
<dbReference type="InterPro" id="IPR051010">
    <property type="entry name" value="BCAA_transport"/>
</dbReference>
<feature type="chain" id="PRO_5039509752" evidence="5">
    <location>
        <begin position="28"/>
        <end position="400"/>
    </location>
</feature>
<evidence type="ECO:0000256" key="1">
    <source>
        <dbReference type="ARBA" id="ARBA00010062"/>
    </source>
</evidence>
<dbReference type="PROSITE" id="PS51257">
    <property type="entry name" value="PROKAR_LIPOPROTEIN"/>
    <property type="match status" value="1"/>
</dbReference>
<dbReference type="GO" id="GO:0006865">
    <property type="term" value="P:amino acid transport"/>
    <property type="evidence" value="ECO:0007669"/>
    <property type="project" value="UniProtKB-KW"/>
</dbReference>
<dbReference type="InterPro" id="IPR028082">
    <property type="entry name" value="Peripla_BP_I"/>
</dbReference>
<sequence>MHLLRPVGGIALAAGAALLLAACGSGASGNAAAGSTVGSGDGAEPIKIGAVLSLSGAAAAFGVPERNAAEVAVDFINDNGGIDGRPLELVVVDDKTDPTEAARAAQSLIADEGVIAIVGASTGSGTLAMAPVAAKQGVPVLAPNGTIGVTNPEEDFFPYVFRTSVSDEVTIPALLDRAKADGATDIAVFYQEDALGRFSAELLEELDADDDDFTIVASASVPLEATDVSAQATRIRDAKPDAVLMPLSSVGVGGSFLRSASDLGLEVPMYGALAVAQNAIIENAGAAATDKLIVANMIDPSHPTEDQAALYDMIREAGNEPAGGFTDLFGANSVRVIGEALKIADEISAEGLRDALESGTPLQAWALQPYTYTADSHDGLTSGGLVWTTVRDSKFVGVDK</sequence>
<name>A0A552WT78_9MICO</name>
<dbReference type="SUPFAM" id="SSF53822">
    <property type="entry name" value="Periplasmic binding protein-like I"/>
    <property type="match status" value="1"/>
</dbReference>
<keyword evidence="8" id="KW-1185">Reference proteome</keyword>
<evidence type="ECO:0000256" key="2">
    <source>
        <dbReference type="ARBA" id="ARBA00022448"/>
    </source>
</evidence>
<feature type="signal peptide" evidence="5">
    <location>
        <begin position="1"/>
        <end position="27"/>
    </location>
</feature>
<comment type="caution">
    <text evidence="7">The sequence shown here is derived from an EMBL/GenBank/DDBJ whole genome shotgun (WGS) entry which is preliminary data.</text>
</comment>